<organism evidence="1 2">
    <name type="scientific">Rurimicrobium arvi</name>
    <dbReference type="NCBI Taxonomy" id="2049916"/>
    <lineage>
        <taxon>Bacteria</taxon>
        <taxon>Pseudomonadati</taxon>
        <taxon>Bacteroidota</taxon>
        <taxon>Chitinophagia</taxon>
        <taxon>Chitinophagales</taxon>
        <taxon>Chitinophagaceae</taxon>
        <taxon>Rurimicrobium</taxon>
    </lineage>
</organism>
<accession>A0ABP8MHR6</accession>
<dbReference type="PANTHER" id="PTHR41913">
    <property type="entry name" value="DUF1684 DOMAIN-CONTAINING PROTEIN"/>
    <property type="match status" value="1"/>
</dbReference>
<dbReference type="EMBL" id="BAABEZ010000004">
    <property type="protein sequence ID" value="GAA4450885.1"/>
    <property type="molecule type" value="Genomic_DNA"/>
</dbReference>
<dbReference type="Pfam" id="PF07920">
    <property type="entry name" value="DUF1684"/>
    <property type="match status" value="1"/>
</dbReference>
<dbReference type="InterPro" id="IPR012467">
    <property type="entry name" value="DUF1684"/>
</dbReference>
<dbReference type="RefSeq" id="WP_344822835.1">
    <property type="nucleotide sequence ID" value="NZ_BAABEZ010000004.1"/>
</dbReference>
<comment type="caution">
    <text evidence="1">The sequence shown here is derived from an EMBL/GenBank/DDBJ whole genome shotgun (WGS) entry which is preliminary data.</text>
</comment>
<gene>
    <name evidence="1" type="ORF">GCM10023092_07530</name>
</gene>
<protein>
    <submittedName>
        <fullName evidence="1">DUF1684 domain-containing protein</fullName>
    </submittedName>
</protein>
<reference evidence="2" key="1">
    <citation type="journal article" date="2019" name="Int. J. Syst. Evol. Microbiol.">
        <title>The Global Catalogue of Microorganisms (GCM) 10K type strain sequencing project: providing services to taxonomists for standard genome sequencing and annotation.</title>
        <authorList>
            <consortium name="The Broad Institute Genomics Platform"/>
            <consortium name="The Broad Institute Genome Sequencing Center for Infectious Disease"/>
            <person name="Wu L."/>
            <person name="Ma J."/>
        </authorList>
    </citation>
    <scope>NUCLEOTIDE SEQUENCE [LARGE SCALE GENOMIC DNA]</scope>
    <source>
        <strain evidence="2">JCM 31921</strain>
    </source>
</reference>
<sequence length="199" mass="23051">MKRMIYSVLILLPLQGMAQDSYKKEIEQYRRHYKEEFIAEERSPLKGSDTAFIRFFPVNLIYRVNAHIELVPDAPEFDMETHSGKKQRYRNYAKATFTLQGKSCTLFIYQNVRIAAMPGKQNDLFLPFNDLTNYATTYGGGRYLDLSIADIKNSILTIDFNKAYNPYCAFREGYSCPIPPVENRLKIRVEAGEKSYGKP</sequence>
<dbReference type="Proteomes" id="UP001501410">
    <property type="component" value="Unassembled WGS sequence"/>
</dbReference>
<name>A0ABP8MHR6_9BACT</name>
<proteinExistence type="predicted"/>
<evidence type="ECO:0000313" key="1">
    <source>
        <dbReference type="EMBL" id="GAA4450885.1"/>
    </source>
</evidence>
<keyword evidence="2" id="KW-1185">Reference proteome</keyword>
<evidence type="ECO:0000313" key="2">
    <source>
        <dbReference type="Proteomes" id="UP001501410"/>
    </source>
</evidence>
<dbReference type="PANTHER" id="PTHR41913:SF1">
    <property type="entry name" value="DUF1684 DOMAIN-CONTAINING PROTEIN"/>
    <property type="match status" value="1"/>
</dbReference>